<feature type="compositionally biased region" description="Polar residues" evidence="1">
    <location>
        <begin position="121"/>
        <end position="134"/>
    </location>
</feature>
<evidence type="ECO:0000256" key="1">
    <source>
        <dbReference type="SAM" id="MobiDB-lite"/>
    </source>
</evidence>
<protein>
    <submittedName>
        <fullName evidence="2">Uncharacterized protein</fullName>
    </submittedName>
</protein>
<dbReference type="Proteomes" id="UP001497644">
    <property type="component" value="Chromosome 3"/>
</dbReference>
<accession>A0AAV2NLC3</accession>
<feature type="compositionally biased region" description="Basic and acidic residues" evidence="1">
    <location>
        <begin position="37"/>
        <end position="63"/>
    </location>
</feature>
<feature type="region of interest" description="Disordered" evidence="1">
    <location>
        <begin position="19"/>
        <end position="63"/>
    </location>
</feature>
<keyword evidence="3" id="KW-1185">Reference proteome</keyword>
<name>A0AAV2NLC3_9HYME</name>
<feature type="region of interest" description="Disordered" evidence="1">
    <location>
        <begin position="113"/>
        <end position="135"/>
    </location>
</feature>
<evidence type="ECO:0000313" key="2">
    <source>
        <dbReference type="EMBL" id="CAL1680998.1"/>
    </source>
</evidence>
<dbReference type="EMBL" id="OZ034826">
    <property type="protein sequence ID" value="CAL1680998.1"/>
    <property type="molecule type" value="Genomic_DNA"/>
</dbReference>
<reference evidence="2" key="1">
    <citation type="submission" date="2024-04" db="EMBL/GenBank/DDBJ databases">
        <authorList>
            <consortium name="Molecular Ecology Group"/>
        </authorList>
    </citation>
    <scope>NUCLEOTIDE SEQUENCE</scope>
</reference>
<evidence type="ECO:0000313" key="3">
    <source>
        <dbReference type="Proteomes" id="UP001497644"/>
    </source>
</evidence>
<sequence length="181" mass="21138">MININAERCVHNTDLMKKEESKINKLQPKRSYKLHSTPKDTEQDRSESTTESQRKFNDLSERSTELNNLLERNTELKAEVSKENMCFDESIFKMFENKRRILNNIFAKLNEPNGEKKTHFDQSASNKLDNSIKSPGQPVILKKYEHTEDKSCPVKMSPNNIEDQSCDSDLLTNKNWQEILK</sequence>
<gene>
    <name evidence="2" type="ORF">LPLAT_LOCUS7162</name>
</gene>
<dbReference type="AlphaFoldDB" id="A0AAV2NLC3"/>
<organism evidence="2 3">
    <name type="scientific">Lasius platythorax</name>
    <dbReference type="NCBI Taxonomy" id="488582"/>
    <lineage>
        <taxon>Eukaryota</taxon>
        <taxon>Metazoa</taxon>
        <taxon>Ecdysozoa</taxon>
        <taxon>Arthropoda</taxon>
        <taxon>Hexapoda</taxon>
        <taxon>Insecta</taxon>
        <taxon>Pterygota</taxon>
        <taxon>Neoptera</taxon>
        <taxon>Endopterygota</taxon>
        <taxon>Hymenoptera</taxon>
        <taxon>Apocrita</taxon>
        <taxon>Aculeata</taxon>
        <taxon>Formicoidea</taxon>
        <taxon>Formicidae</taxon>
        <taxon>Formicinae</taxon>
        <taxon>Lasius</taxon>
        <taxon>Lasius</taxon>
    </lineage>
</organism>
<proteinExistence type="predicted"/>